<feature type="chain" id="PRO_5040292377" description="Lysosomal Pro-X carboxypeptidase" evidence="18">
    <location>
        <begin position="19"/>
        <end position="476"/>
    </location>
</feature>
<evidence type="ECO:0000256" key="1">
    <source>
        <dbReference type="ARBA" id="ARBA00004371"/>
    </source>
</evidence>
<organism evidence="19 20">
    <name type="scientific">Psylliodes chrysocephalus</name>
    <dbReference type="NCBI Taxonomy" id="3402493"/>
    <lineage>
        <taxon>Eukaryota</taxon>
        <taxon>Metazoa</taxon>
        <taxon>Ecdysozoa</taxon>
        <taxon>Arthropoda</taxon>
        <taxon>Hexapoda</taxon>
        <taxon>Insecta</taxon>
        <taxon>Pterygota</taxon>
        <taxon>Neoptera</taxon>
        <taxon>Endopterygota</taxon>
        <taxon>Coleoptera</taxon>
        <taxon>Polyphaga</taxon>
        <taxon>Cucujiformia</taxon>
        <taxon>Chrysomeloidea</taxon>
        <taxon>Chrysomelidae</taxon>
        <taxon>Galerucinae</taxon>
        <taxon>Alticini</taxon>
        <taxon>Psylliodes</taxon>
    </lineage>
</organism>
<comment type="catalytic activity">
    <reaction evidence="12">
        <text>Cleavage of a -Pro-|-Xaa bond to release a C-terminal amino acid.</text>
        <dbReference type="EC" id="3.4.16.2"/>
    </reaction>
</comment>
<evidence type="ECO:0000256" key="15">
    <source>
        <dbReference type="ARBA" id="ARBA00073691"/>
    </source>
</evidence>
<dbReference type="Proteomes" id="UP001153636">
    <property type="component" value="Chromosome 3"/>
</dbReference>
<proteinExistence type="inferred from homology"/>
<dbReference type="OrthoDB" id="2130629at2759"/>
<dbReference type="InterPro" id="IPR008758">
    <property type="entry name" value="Peptidase_S28"/>
</dbReference>
<evidence type="ECO:0000313" key="19">
    <source>
        <dbReference type="EMBL" id="CAH1109178.1"/>
    </source>
</evidence>
<evidence type="ECO:0000256" key="17">
    <source>
        <dbReference type="ARBA" id="ARBA00076608"/>
    </source>
</evidence>
<evidence type="ECO:0000256" key="9">
    <source>
        <dbReference type="ARBA" id="ARBA00023157"/>
    </source>
</evidence>
<evidence type="ECO:0000256" key="2">
    <source>
        <dbReference type="ARBA" id="ARBA00011079"/>
    </source>
</evidence>
<dbReference type="AlphaFoldDB" id="A0A9P0CZA1"/>
<dbReference type="Gene3D" id="1.20.120.980">
    <property type="entry name" value="Serine carboxypeptidase S28, SKS domain"/>
    <property type="match status" value="1"/>
</dbReference>
<keyword evidence="4" id="KW-0121">Carboxypeptidase</keyword>
<evidence type="ECO:0000256" key="11">
    <source>
        <dbReference type="ARBA" id="ARBA00023228"/>
    </source>
</evidence>
<reference evidence="19" key="1">
    <citation type="submission" date="2022-01" db="EMBL/GenBank/DDBJ databases">
        <authorList>
            <person name="King R."/>
        </authorList>
    </citation>
    <scope>NUCLEOTIDE SEQUENCE</scope>
</reference>
<dbReference type="EMBL" id="OV651815">
    <property type="protein sequence ID" value="CAH1109178.1"/>
    <property type="molecule type" value="Genomic_DNA"/>
</dbReference>
<dbReference type="EC" id="3.4.16.2" evidence="14"/>
<dbReference type="PANTHER" id="PTHR11010">
    <property type="entry name" value="PROTEASE S28 PRO-X CARBOXYPEPTIDASE-RELATED"/>
    <property type="match status" value="1"/>
</dbReference>
<dbReference type="GO" id="GO:0008239">
    <property type="term" value="F:dipeptidyl-peptidase activity"/>
    <property type="evidence" value="ECO:0007669"/>
    <property type="project" value="TreeGrafter"/>
</dbReference>
<evidence type="ECO:0000256" key="12">
    <source>
        <dbReference type="ARBA" id="ARBA00052013"/>
    </source>
</evidence>
<dbReference type="GO" id="GO:0005764">
    <property type="term" value="C:lysosome"/>
    <property type="evidence" value="ECO:0007669"/>
    <property type="project" value="UniProtKB-SubCell"/>
</dbReference>
<dbReference type="FunFam" id="1.20.120.980:FF:000002">
    <property type="entry name" value="lysosomal Pro-X carboxypeptidase"/>
    <property type="match status" value="1"/>
</dbReference>
<evidence type="ECO:0000256" key="16">
    <source>
        <dbReference type="ARBA" id="ARBA00076475"/>
    </source>
</evidence>
<evidence type="ECO:0000256" key="6">
    <source>
        <dbReference type="ARBA" id="ARBA00022729"/>
    </source>
</evidence>
<evidence type="ECO:0000256" key="7">
    <source>
        <dbReference type="ARBA" id="ARBA00022801"/>
    </source>
</evidence>
<keyword evidence="6 18" id="KW-0732">Signal</keyword>
<evidence type="ECO:0000256" key="13">
    <source>
        <dbReference type="ARBA" id="ARBA00059701"/>
    </source>
</evidence>
<comment type="function">
    <text evidence="13">Cleaves C-terminal amino acids linked to proline in peptides such as angiotensin II, III and des-Arg9-bradykinin. This cleavage occurs at acidic pH, but enzymatic activity is retained with some substrates at neutral pH.</text>
</comment>
<evidence type="ECO:0000256" key="14">
    <source>
        <dbReference type="ARBA" id="ARBA00066456"/>
    </source>
</evidence>
<comment type="similarity">
    <text evidence="2">Belongs to the peptidase S28 family.</text>
</comment>
<evidence type="ECO:0000256" key="8">
    <source>
        <dbReference type="ARBA" id="ARBA00023145"/>
    </source>
</evidence>
<keyword evidence="8" id="KW-0865">Zymogen</keyword>
<dbReference type="InterPro" id="IPR029058">
    <property type="entry name" value="AB_hydrolase_fold"/>
</dbReference>
<evidence type="ECO:0000256" key="18">
    <source>
        <dbReference type="SAM" id="SignalP"/>
    </source>
</evidence>
<gene>
    <name evidence="19" type="ORF">PSYICH_LOCUS8405</name>
</gene>
<dbReference type="InterPro" id="IPR042269">
    <property type="entry name" value="Ser_carbopepase_S28_SKS"/>
</dbReference>
<evidence type="ECO:0000256" key="3">
    <source>
        <dbReference type="ARBA" id="ARBA00011738"/>
    </source>
</evidence>
<feature type="signal peptide" evidence="18">
    <location>
        <begin position="1"/>
        <end position="18"/>
    </location>
</feature>
<comment type="subunit">
    <text evidence="3">Homodimer.</text>
</comment>
<keyword evidence="9" id="KW-1015">Disulfide bond</keyword>
<dbReference type="GO" id="GO:0006508">
    <property type="term" value="P:proteolysis"/>
    <property type="evidence" value="ECO:0007669"/>
    <property type="project" value="UniProtKB-KW"/>
</dbReference>
<comment type="subcellular location">
    <subcellularLocation>
        <location evidence="1">Lysosome</location>
    </subcellularLocation>
</comment>
<accession>A0A9P0CZA1</accession>
<keyword evidence="10" id="KW-0325">Glycoprotein</keyword>
<evidence type="ECO:0000313" key="20">
    <source>
        <dbReference type="Proteomes" id="UP001153636"/>
    </source>
</evidence>
<dbReference type="SUPFAM" id="SSF53474">
    <property type="entry name" value="alpha/beta-Hydrolases"/>
    <property type="match status" value="1"/>
</dbReference>
<dbReference type="GO" id="GO:0004185">
    <property type="term" value="F:serine-type carboxypeptidase activity"/>
    <property type="evidence" value="ECO:0007669"/>
    <property type="project" value="UniProtKB-EC"/>
</dbReference>
<keyword evidence="7" id="KW-0378">Hydrolase</keyword>
<keyword evidence="20" id="KW-1185">Reference proteome</keyword>
<evidence type="ECO:0000256" key="10">
    <source>
        <dbReference type="ARBA" id="ARBA00023180"/>
    </source>
</evidence>
<keyword evidence="5" id="KW-0645">Protease</keyword>
<dbReference type="Gene3D" id="3.40.50.1820">
    <property type="entry name" value="alpha/beta hydrolase"/>
    <property type="match status" value="1"/>
</dbReference>
<sequence length="476" mass="54751">MCFKMFVSLFLMVFLSNGIQVETLEQKYSLETRYIEVPLDHFTAIAAPKFFKLRYLINAKYHVKGGPVFVYTGNEGDISIFAQNTGFMFDIAPVFNALLVFIEHRYYGQSLPFGNGSFSTTENMRYLTTTQALADFAFVIEYLKKSFFENVISYDTHPFVAFGGSYGGMLAAWLRMKYPYSVIGSISSSAPVFYFPGMTSCDQFYEKVTTVFEKYGREQCVKTIKLAWDVIINLSKTKLGMDFISTTWKLCRKLKGPEDVEILLNWLSNIYVNLAMVNYHYPTDLYAPLPAYPVKVFCDKITTSYFNDTKGLIEHFSHALEIYTNYTGKRVCNNINSTFEEYAELAWDYQRCTELVMPICSTDADMFITKPWDYEKYSYDCYKKYGVKSLPPDWAILAYGGKNLKYYSNMIFSNGMMDPYSCGGVFHNLSATVWSFNISDAPHQIDLRNSDVADNNYVIGARSFHIQAIKQWLNMV</sequence>
<dbReference type="PANTHER" id="PTHR11010:SF38">
    <property type="entry name" value="LYSOSOMAL PRO-X CARBOXYPEPTIDASE"/>
    <property type="match status" value="1"/>
</dbReference>
<name>A0A9P0CZA1_9CUCU</name>
<evidence type="ECO:0000256" key="5">
    <source>
        <dbReference type="ARBA" id="ARBA00022670"/>
    </source>
</evidence>
<dbReference type="Pfam" id="PF05577">
    <property type="entry name" value="Peptidase_S28"/>
    <property type="match status" value="1"/>
</dbReference>
<evidence type="ECO:0000256" key="4">
    <source>
        <dbReference type="ARBA" id="ARBA00022645"/>
    </source>
</evidence>
<keyword evidence="11" id="KW-0458">Lysosome</keyword>
<protein>
    <recommendedName>
        <fullName evidence="15">Lysosomal Pro-X carboxypeptidase</fullName>
        <ecNumber evidence="14">3.4.16.2</ecNumber>
    </recommendedName>
    <alternativeName>
        <fullName evidence="17">Proline carboxypeptidase</fullName>
    </alternativeName>
    <alternativeName>
        <fullName evidence="16">Prolylcarboxypeptidase</fullName>
    </alternativeName>
</protein>